<dbReference type="Gene3D" id="1.25.40.10">
    <property type="entry name" value="Tetratricopeptide repeat domain"/>
    <property type="match status" value="1"/>
</dbReference>
<evidence type="ECO:0000313" key="6">
    <source>
        <dbReference type="Proteomes" id="UP001359308"/>
    </source>
</evidence>
<feature type="repeat" description="TPR" evidence="1">
    <location>
        <begin position="402"/>
        <end position="435"/>
    </location>
</feature>
<evidence type="ECO:0000313" key="5">
    <source>
        <dbReference type="EMBL" id="WWF03065.1"/>
    </source>
</evidence>
<dbReference type="Gene3D" id="3.40.50.410">
    <property type="entry name" value="von Willebrand factor, type A domain"/>
    <property type="match status" value="1"/>
</dbReference>
<dbReference type="RefSeq" id="WP_198322185.1">
    <property type="nucleotide sequence ID" value="NZ_CP104311.1"/>
</dbReference>
<dbReference type="InterPro" id="IPR002035">
    <property type="entry name" value="VWF_A"/>
</dbReference>
<keyword evidence="3" id="KW-0472">Membrane</keyword>
<sequence length="602" mass="66498">MMEFHFLRPLWLAAWIPLLLALGYWHRRRQGEGDWAKICDAGLLPHLLTGAPGRDGKLSWWLGAIVGILAILAAAGPTWERQPMPVFRNQSALVITLELSPAVDAADLQPSRLIRLRYAVTDLLKHRKDGQTALVVYGGDAFTVTPLTDDVDTIDAQLPALSSDLVPATGHDIGRALALAAQLMRDGGFGQGDILLAAVQADPAAVDLAAKLHGEGFRISVLGVGTEAGAPIPLRNGGFRKGASGEIELSRLEAPALRELARQGGGRYLELNAGAAATNALTSFFEQSARRNEDMEAAMKLERWEDRGPWLLLLILPLAAMGFRRGWLAVLVFALPWPHPAQALDWRDLWKRPDQRAAEAFEAGRFDQAAAGFHDPAWKSAAEYRAGNYEEAAHALEGLDSADAAYNRGNALAKSGRLEEALEAYKQAERLAPDDEDIRHNREVIEQALKQRQQQKQQQSGYRDQEQEPNDRQQQDPNDGGKDSQEQKPDPDPSRQQSGADERPPRQRPGQENGAQKTQKTQEPEGPDPSQSPSPAPQANELPGQDQETQEEPMQQAESWSEHEKEQATEQWLKRIPDDPGGLLRRKFLYQYRQRQQGTGGQ</sequence>
<proteinExistence type="predicted"/>
<dbReference type="Proteomes" id="UP001359308">
    <property type="component" value="Chromosome"/>
</dbReference>
<dbReference type="InterPro" id="IPR011990">
    <property type="entry name" value="TPR-like_helical_dom_sf"/>
</dbReference>
<dbReference type="PROSITE" id="PS50293">
    <property type="entry name" value="TPR_REGION"/>
    <property type="match status" value="1"/>
</dbReference>
<reference evidence="5 6" key="1">
    <citation type="submission" date="2022-09" db="EMBL/GenBank/DDBJ databases">
        <authorList>
            <person name="Giprobiosintez L."/>
        </authorList>
    </citation>
    <scope>NUCLEOTIDE SEQUENCE [LARGE SCALE GENOMIC DNA]</scope>
    <source>
        <strain evidence="6">VKPM-B-12549 (GBS-15)</strain>
    </source>
</reference>
<dbReference type="Pfam" id="PF13519">
    <property type="entry name" value="VWA_2"/>
    <property type="match status" value="1"/>
</dbReference>
<dbReference type="PANTHER" id="PTHR22550:SF14">
    <property type="entry name" value="VWFA DOMAIN-CONTAINING PROTEIN"/>
    <property type="match status" value="1"/>
</dbReference>
<dbReference type="InterPro" id="IPR050768">
    <property type="entry name" value="UPF0353/GerABKA_families"/>
</dbReference>
<dbReference type="Pfam" id="PF00515">
    <property type="entry name" value="TPR_1"/>
    <property type="match status" value="1"/>
</dbReference>
<feature type="compositionally biased region" description="Basic and acidic residues" evidence="2">
    <location>
        <begin position="560"/>
        <end position="578"/>
    </location>
</feature>
<dbReference type="EMBL" id="CP104311">
    <property type="protein sequence ID" value="WWF03065.1"/>
    <property type="molecule type" value="Genomic_DNA"/>
</dbReference>
<evidence type="ECO:0000256" key="1">
    <source>
        <dbReference type="PROSITE-ProRule" id="PRU00339"/>
    </source>
</evidence>
<dbReference type="InterPro" id="IPR019734">
    <property type="entry name" value="TPR_rpt"/>
</dbReference>
<evidence type="ECO:0000256" key="2">
    <source>
        <dbReference type="SAM" id="MobiDB-lite"/>
    </source>
</evidence>
<feature type="transmembrane region" description="Helical" evidence="3">
    <location>
        <begin position="7"/>
        <end position="25"/>
    </location>
</feature>
<dbReference type="SMART" id="SM00028">
    <property type="entry name" value="TPR"/>
    <property type="match status" value="1"/>
</dbReference>
<keyword evidence="3" id="KW-1133">Transmembrane helix</keyword>
<name>A0ABZ2F912_METCP</name>
<organism evidence="5 6">
    <name type="scientific">Methylococcus capsulatus</name>
    <dbReference type="NCBI Taxonomy" id="414"/>
    <lineage>
        <taxon>Bacteria</taxon>
        <taxon>Pseudomonadati</taxon>
        <taxon>Pseudomonadota</taxon>
        <taxon>Gammaproteobacteria</taxon>
        <taxon>Methylococcales</taxon>
        <taxon>Methylococcaceae</taxon>
        <taxon>Methylococcus</taxon>
    </lineage>
</organism>
<feature type="transmembrane region" description="Helical" evidence="3">
    <location>
        <begin position="58"/>
        <end position="79"/>
    </location>
</feature>
<feature type="region of interest" description="Disordered" evidence="2">
    <location>
        <begin position="449"/>
        <end position="583"/>
    </location>
</feature>
<dbReference type="InterPro" id="IPR036465">
    <property type="entry name" value="vWFA_dom_sf"/>
</dbReference>
<protein>
    <submittedName>
        <fullName evidence="5">VWA domain-containing protein</fullName>
    </submittedName>
</protein>
<keyword evidence="3" id="KW-0812">Transmembrane</keyword>
<feature type="compositionally biased region" description="Low complexity" evidence="2">
    <location>
        <begin position="450"/>
        <end position="459"/>
    </location>
</feature>
<feature type="domain" description="VWFA" evidence="4">
    <location>
        <begin position="94"/>
        <end position="188"/>
    </location>
</feature>
<dbReference type="SUPFAM" id="SSF48452">
    <property type="entry name" value="TPR-like"/>
    <property type="match status" value="1"/>
</dbReference>
<gene>
    <name evidence="5" type="ORF">N4J17_05445</name>
</gene>
<accession>A0ABZ2F912</accession>
<evidence type="ECO:0000256" key="3">
    <source>
        <dbReference type="SAM" id="Phobius"/>
    </source>
</evidence>
<keyword evidence="6" id="KW-1185">Reference proteome</keyword>
<dbReference type="SUPFAM" id="SSF53300">
    <property type="entry name" value="vWA-like"/>
    <property type="match status" value="1"/>
</dbReference>
<keyword evidence="1" id="KW-0802">TPR repeat</keyword>
<feature type="compositionally biased region" description="Basic and acidic residues" evidence="2">
    <location>
        <begin position="463"/>
        <end position="493"/>
    </location>
</feature>
<dbReference type="PANTHER" id="PTHR22550">
    <property type="entry name" value="SPORE GERMINATION PROTEIN"/>
    <property type="match status" value="1"/>
</dbReference>
<dbReference type="PROSITE" id="PS50005">
    <property type="entry name" value="TPR"/>
    <property type="match status" value="1"/>
</dbReference>
<evidence type="ECO:0000259" key="4">
    <source>
        <dbReference type="Pfam" id="PF13519"/>
    </source>
</evidence>